<keyword evidence="4" id="KW-1185">Reference proteome</keyword>
<dbReference type="GO" id="GO:0005524">
    <property type="term" value="F:ATP binding"/>
    <property type="evidence" value="ECO:0007669"/>
    <property type="project" value="InterPro"/>
</dbReference>
<dbReference type="OrthoDB" id="3173976at2759"/>
<feature type="domain" description="Protein kinase" evidence="2">
    <location>
        <begin position="98"/>
        <end position="407"/>
    </location>
</feature>
<feature type="compositionally biased region" description="Low complexity" evidence="1">
    <location>
        <begin position="17"/>
        <end position="30"/>
    </location>
</feature>
<feature type="region of interest" description="Disordered" evidence="1">
    <location>
        <begin position="1"/>
        <end position="78"/>
    </location>
</feature>
<evidence type="ECO:0000256" key="1">
    <source>
        <dbReference type="SAM" id="MobiDB-lite"/>
    </source>
</evidence>
<dbReference type="GO" id="GO:0004674">
    <property type="term" value="F:protein serine/threonine kinase activity"/>
    <property type="evidence" value="ECO:0007669"/>
    <property type="project" value="TreeGrafter"/>
</dbReference>
<proteinExistence type="predicted"/>
<feature type="compositionally biased region" description="Low complexity" evidence="1">
    <location>
        <begin position="37"/>
        <end position="47"/>
    </location>
</feature>
<protein>
    <recommendedName>
        <fullName evidence="2">Protein kinase domain-containing protein</fullName>
    </recommendedName>
</protein>
<evidence type="ECO:0000313" key="4">
    <source>
        <dbReference type="Proteomes" id="UP000053477"/>
    </source>
</evidence>
<name>A0A0H2RNU2_9AGAM</name>
<dbReference type="Proteomes" id="UP000053477">
    <property type="component" value="Unassembled WGS sequence"/>
</dbReference>
<dbReference type="InterPro" id="IPR000719">
    <property type="entry name" value="Prot_kinase_dom"/>
</dbReference>
<dbReference type="PANTHER" id="PTHR44167:SF18">
    <property type="entry name" value="PROTEIN KINASE DOMAIN-CONTAINING PROTEIN"/>
    <property type="match status" value="1"/>
</dbReference>
<evidence type="ECO:0000259" key="2">
    <source>
        <dbReference type="PROSITE" id="PS50011"/>
    </source>
</evidence>
<accession>A0A0H2RNU2</accession>
<dbReference type="Gene3D" id="1.10.510.10">
    <property type="entry name" value="Transferase(Phosphotransferase) domain 1"/>
    <property type="match status" value="1"/>
</dbReference>
<gene>
    <name evidence="3" type="ORF">SCHPADRAFT_904108</name>
</gene>
<feature type="compositionally biased region" description="Acidic residues" evidence="1">
    <location>
        <begin position="51"/>
        <end position="76"/>
    </location>
</feature>
<dbReference type="EMBL" id="KQ085958">
    <property type="protein sequence ID" value="KLO13524.1"/>
    <property type="molecule type" value="Genomic_DNA"/>
</dbReference>
<dbReference type="STRING" id="27342.A0A0H2RNU2"/>
<evidence type="ECO:0000313" key="3">
    <source>
        <dbReference type="EMBL" id="KLO13524.1"/>
    </source>
</evidence>
<dbReference type="GO" id="GO:0005634">
    <property type="term" value="C:nucleus"/>
    <property type="evidence" value="ECO:0007669"/>
    <property type="project" value="TreeGrafter"/>
</dbReference>
<reference evidence="3 4" key="1">
    <citation type="submission" date="2015-04" db="EMBL/GenBank/DDBJ databases">
        <title>Complete genome sequence of Schizopora paradoxa KUC8140, a cosmopolitan wood degrader in East Asia.</title>
        <authorList>
            <consortium name="DOE Joint Genome Institute"/>
            <person name="Min B."/>
            <person name="Park H."/>
            <person name="Jang Y."/>
            <person name="Kim J.-J."/>
            <person name="Kim K.H."/>
            <person name="Pangilinan J."/>
            <person name="Lipzen A."/>
            <person name="Riley R."/>
            <person name="Grigoriev I.V."/>
            <person name="Spatafora J.W."/>
            <person name="Choi I.-G."/>
        </authorList>
    </citation>
    <scope>NUCLEOTIDE SEQUENCE [LARGE SCALE GENOMIC DNA]</scope>
    <source>
        <strain evidence="3 4">KUC8140</strain>
    </source>
</reference>
<dbReference type="AlphaFoldDB" id="A0A0H2RNU2"/>
<dbReference type="SUPFAM" id="SSF56112">
    <property type="entry name" value="Protein kinase-like (PK-like)"/>
    <property type="match status" value="1"/>
</dbReference>
<dbReference type="CDD" id="cd00180">
    <property type="entry name" value="PKc"/>
    <property type="match status" value="1"/>
</dbReference>
<dbReference type="PROSITE" id="PS50011">
    <property type="entry name" value="PROTEIN_KINASE_DOM"/>
    <property type="match status" value="1"/>
</dbReference>
<organism evidence="3 4">
    <name type="scientific">Schizopora paradoxa</name>
    <dbReference type="NCBI Taxonomy" id="27342"/>
    <lineage>
        <taxon>Eukaryota</taxon>
        <taxon>Fungi</taxon>
        <taxon>Dikarya</taxon>
        <taxon>Basidiomycota</taxon>
        <taxon>Agaricomycotina</taxon>
        <taxon>Agaricomycetes</taxon>
        <taxon>Hymenochaetales</taxon>
        <taxon>Schizoporaceae</taxon>
        <taxon>Schizopora</taxon>
    </lineage>
</organism>
<dbReference type="SMART" id="SM00220">
    <property type="entry name" value="S_TKc"/>
    <property type="match status" value="1"/>
</dbReference>
<dbReference type="InParanoid" id="A0A0H2RNU2"/>
<dbReference type="PANTHER" id="PTHR44167">
    <property type="entry name" value="OVARIAN-SPECIFIC SERINE/THREONINE-PROTEIN KINASE LOK-RELATED"/>
    <property type="match status" value="1"/>
</dbReference>
<dbReference type="InterPro" id="IPR011009">
    <property type="entry name" value="Kinase-like_dom_sf"/>
</dbReference>
<dbReference type="GO" id="GO:0044773">
    <property type="term" value="P:mitotic DNA damage checkpoint signaling"/>
    <property type="evidence" value="ECO:0007669"/>
    <property type="project" value="TreeGrafter"/>
</dbReference>
<sequence>MSKSTHPAWSHRGRVDSSSSSSSTSTQASSYLPYIRSKPPSQYSSKKSSVELDDDDGNISSEDGSDSDDSSEDDEDYNKRVKAPCWEAHRRLLERRGFRLDTYRDVKSFYERYWADKDDHRCSDTYSRSCPAGYMRACRGGREGREGEDGLCRDAGLPENLFRGTRVKDGAPIVVKAVHIRSRELSLMRKLSSPPLRSDPTNHTIPVYDFIEVPEHDLALIVEAEWSPEVIIPGCTTCTLRDFLRGIRACIEGLVFLHSYRIAHLDLSLRNLLHDNNGHYAYIDFETSRYFPSPPSFRTQHHHTSPLFDTSRAPRIGPIRATEVPPELEAGGESDPFKVDVWQLGMLILHASKLTGYESLIPELAQVVRPMLHPSFEHRPSASAVLLTFDKMAQRVSEQRLNTYANQ</sequence>
<dbReference type="GO" id="GO:0005737">
    <property type="term" value="C:cytoplasm"/>
    <property type="evidence" value="ECO:0007669"/>
    <property type="project" value="TreeGrafter"/>
</dbReference>